<evidence type="ECO:0000313" key="2">
    <source>
        <dbReference type="EMBL" id="UUP15544.1"/>
    </source>
</evidence>
<dbReference type="PANTHER" id="PTHR47495:SF2">
    <property type="entry name" value="ALDEHYDE DEHYDROGENASE"/>
    <property type="match status" value="1"/>
</dbReference>
<keyword evidence="3" id="KW-1185">Reference proteome</keyword>
<evidence type="ECO:0000313" key="3">
    <source>
        <dbReference type="Proteomes" id="UP001316184"/>
    </source>
</evidence>
<protein>
    <submittedName>
        <fullName evidence="2">Molybdopterin-dependent oxidoreductase</fullName>
    </submittedName>
</protein>
<reference evidence="2 3" key="1">
    <citation type="submission" date="2022-08" db="EMBL/GenBank/DDBJ databases">
        <title>novel species in genus Aeromicrobium.</title>
        <authorList>
            <person name="Ye L."/>
        </authorList>
    </citation>
    <scope>NUCLEOTIDE SEQUENCE [LARGE SCALE GENOMIC DNA]</scope>
    <source>
        <strain evidence="3">zg-Y1379</strain>
    </source>
</reference>
<sequence>MDDVDRHAYGAHFAEVRVDLDSGEIVLARMVGVFAAGRILNARTARSQLIGGMTMGVSMALHEHGVMDERRGDYANHDLATYHVAACADIPDIHVEWLEEHDEHLNPVGGKGIGEIGIVGSAAAVANAVWHATGVRVRDLPVQPDALVGRLPHRA</sequence>
<evidence type="ECO:0000259" key="1">
    <source>
        <dbReference type="Pfam" id="PF20256"/>
    </source>
</evidence>
<dbReference type="Pfam" id="PF20256">
    <property type="entry name" value="MoCoBD_2"/>
    <property type="match status" value="1"/>
</dbReference>
<feature type="domain" description="Aldehyde oxidase/xanthine dehydrogenase second molybdopterin binding" evidence="1">
    <location>
        <begin position="7"/>
        <end position="91"/>
    </location>
</feature>
<dbReference type="Gene3D" id="3.30.365.10">
    <property type="entry name" value="Aldehyde oxidase/xanthine dehydrogenase, molybdopterin binding domain"/>
    <property type="match status" value="1"/>
</dbReference>
<dbReference type="PANTHER" id="PTHR47495">
    <property type="entry name" value="ALDEHYDE DEHYDROGENASE"/>
    <property type="match status" value="1"/>
</dbReference>
<dbReference type="Proteomes" id="UP001316184">
    <property type="component" value="Chromosome"/>
</dbReference>
<accession>A0ABY5MBN8</accession>
<dbReference type="SUPFAM" id="SSF56003">
    <property type="entry name" value="Molybdenum cofactor-binding domain"/>
    <property type="match status" value="1"/>
</dbReference>
<dbReference type="InterPro" id="IPR037165">
    <property type="entry name" value="AldOxase/xan_DH_Mopterin-bd_sf"/>
</dbReference>
<dbReference type="EMBL" id="CP102173">
    <property type="protein sequence ID" value="UUP15544.1"/>
    <property type="molecule type" value="Genomic_DNA"/>
</dbReference>
<dbReference type="InterPro" id="IPR052516">
    <property type="entry name" value="N-heterocyclic_Hydroxylase"/>
</dbReference>
<proteinExistence type="predicted"/>
<organism evidence="2 3">
    <name type="scientific">Aeromicrobium wangtongii</name>
    <dbReference type="NCBI Taxonomy" id="2969247"/>
    <lineage>
        <taxon>Bacteria</taxon>
        <taxon>Bacillati</taxon>
        <taxon>Actinomycetota</taxon>
        <taxon>Actinomycetes</taxon>
        <taxon>Propionibacteriales</taxon>
        <taxon>Nocardioidaceae</taxon>
        <taxon>Aeromicrobium</taxon>
    </lineage>
</organism>
<name>A0ABY5MBN8_9ACTN</name>
<gene>
    <name evidence="2" type="ORF">NQV15_15370</name>
</gene>
<dbReference type="InterPro" id="IPR046867">
    <property type="entry name" value="AldOxase/xan_DH_MoCoBD2"/>
</dbReference>